<gene>
    <name evidence="1" type="ORF">CTI12_AA411140</name>
</gene>
<dbReference type="AlphaFoldDB" id="A0A2U1LTD7"/>
<keyword evidence="2" id="KW-1185">Reference proteome</keyword>
<evidence type="ECO:0000313" key="2">
    <source>
        <dbReference type="Proteomes" id="UP000245207"/>
    </source>
</evidence>
<name>A0A2U1LTD7_ARTAN</name>
<evidence type="ECO:0000313" key="1">
    <source>
        <dbReference type="EMBL" id="PWA52251.1"/>
    </source>
</evidence>
<accession>A0A2U1LTD7</accession>
<comment type="caution">
    <text evidence="1">The sequence shown here is derived from an EMBL/GenBank/DDBJ whole genome shotgun (WGS) entry which is preliminary data.</text>
</comment>
<organism evidence="1 2">
    <name type="scientific">Artemisia annua</name>
    <name type="common">Sweet wormwood</name>
    <dbReference type="NCBI Taxonomy" id="35608"/>
    <lineage>
        <taxon>Eukaryota</taxon>
        <taxon>Viridiplantae</taxon>
        <taxon>Streptophyta</taxon>
        <taxon>Embryophyta</taxon>
        <taxon>Tracheophyta</taxon>
        <taxon>Spermatophyta</taxon>
        <taxon>Magnoliopsida</taxon>
        <taxon>eudicotyledons</taxon>
        <taxon>Gunneridae</taxon>
        <taxon>Pentapetalae</taxon>
        <taxon>asterids</taxon>
        <taxon>campanulids</taxon>
        <taxon>Asterales</taxon>
        <taxon>Asteraceae</taxon>
        <taxon>Asteroideae</taxon>
        <taxon>Anthemideae</taxon>
        <taxon>Artemisiinae</taxon>
        <taxon>Artemisia</taxon>
    </lineage>
</organism>
<dbReference type="STRING" id="35608.A0A2U1LTD7"/>
<dbReference type="Proteomes" id="UP000245207">
    <property type="component" value="Unassembled WGS sequence"/>
</dbReference>
<dbReference type="OrthoDB" id="1410270at2759"/>
<sequence length="89" mass="10288">MQSSLRWFLFKNHFLDVAGGFGSSLYCFLFITSYDHNWKLGFNPMVHTVHMGSQMFSLANLAKEVQIAYRRRIKLKRVDLADEASAPTE</sequence>
<protein>
    <submittedName>
        <fullName evidence="1">Phosphoenolpyruvate carboxylase</fullName>
    </submittedName>
</protein>
<reference evidence="1 2" key="1">
    <citation type="journal article" date="2018" name="Mol. Plant">
        <title>The genome of Artemisia annua provides insight into the evolution of Asteraceae family and artemisinin biosynthesis.</title>
        <authorList>
            <person name="Shen Q."/>
            <person name="Zhang L."/>
            <person name="Liao Z."/>
            <person name="Wang S."/>
            <person name="Yan T."/>
            <person name="Shi P."/>
            <person name="Liu M."/>
            <person name="Fu X."/>
            <person name="Pan Q."/>
            <person name="Wang Y."/>
            <person name="Lv Z."/>
            <person name="Lu X."/>
            <person name="Zhang F."/>
            <person name="Jiang W."/>
            <person name="Ma Y."/>
            <person name="Chen M."/>
            <person name="Hao X."/>
            <person name="Li L."/>
            <person name="Tang Y."/>
            <person name="Lv G."/>
            <person name="Zhou Y."/>
            <person name="Sun X."/>
            <person name="Brodelius P.E."/>
            <person name="Rose J.K.C."/>
            <person name="Tang K."/>
        </authorList>
    </citation>
    <scope>NUCLEOTIDE SEQUENCE [LARGE SCALE GENOMIC DNA]</scope>
    <source>
        <strain evidence="2">cv. Huhao1</strain>
        <tissue evidence="1">Leaf</tissue>
    </source>
</reference>
<keyword evidence="1" id="KW-0670">Pyruvate</keyword>
<proteinExistence type="predicted"/>
<dbReference type="EMBL" id="PKPP01007859">
    <property type="protein sequence ID" value="PWA52251.1"/>
    <property type="molecule type" value="Genomic_DNA"/>
</dbReference>